<feature type="domain" description="Cyclodeaminase/cyclohydrolase" evidence="1">
    <location>
        <begin position="5"/>
        <end position="183"/>
    </location>
</feature>
<keyword evidence="3" id="KW-1185">Reference proteome</keyword>
<dbReference type="AlphaFoldDB" id="A0AAC9LBS1"/>
<proteinExistence type="predicted"/>
<organism evidence="2 3">
    <name type="scientific">Actinoalloteichus fjordicus</name>
    <dbReference type="NCBI Taxonomy" id="1612552"/>
    <lineage>
        <taxon>Bacteria</taxon>
        <taxon>Bacillati</taxon>
        <taxon>Actinomycetota</taxon>
        <taxon>Actinomycetes</taxon>
        <taxon>Pseudonocardiales</taxon>
        <taxon>Pseudonocardiaceae</taxon>
        <taxon>Actinoalloteichus</taxon>
    </lineage>
</organism>
<evidence type="ECO:0000313" key="2">
    <source>
        <dbReference type="EMBL" id="APU15048.1"/>
    </source>
</evidence>
<dbReference type="Pfam" id="PF04961">
    <property type="entry name" value="FTCD_C"/>
    <property type="match status" value="1"/>
</dbReference>
<dbReference type="InterPro" id="IPR036178">
    <property type="entry name" value="Formintransfe-cycloase-like_sf"/>
</dbReference>
<evidence type="ECO:0000313" key="3">
    <source>
        <dbReference type="Proteomes" id="UP000185511"/>
    </source>
</evidence>
<gene>
    <name evidence="2" type="ORF">UA74_14960</name>
</gene>
<protein>
    <submittedName>
        <fullName evidence="2">Methenyl tetrahydrofolate cyclohydrolase</fullName>
    </submittedName>
</protein>
<dbReference type="KEGG" id="acad:UA74_14960"/>
<accession>A0AAC9LBS1</accession>
<sequence>MRERSIEEFLDQLAAREPTPGGGASAALHAAQSAALLAMVARYTDGERHAEHAEVVGNVLVEAEELRAVALDLAERDALAFGAVGEAYRLSRRTDEEKAVRKEAIQHALSGAARPPADTIAVVARLLALAEELLPVGNRNVITDIAASAEAARAAAAASRVNVEINLAGLTDVGAHEALRAEVAGVDDLQARAHRLTEAVREMIR</sequence>
<evidence type="ECO:0000259" key="1">
    <source>
        <dbReference type="Pfam" id="PF04961"/>
    </source>
</evidence>
<dbReference type="InterPro" id="IPR007044">
    <property type="entry name" value="Cyclodeamin/CycHdrlase"/>
</dbReference>
<reference evidence="3" key="1">
    <citation type="submission" date="2016-06" db="EMBL/GenBank/DDBJ databases">
        <title>Complete genome sequence of Actinoalloteichus fjordicus DSM 46855 (=ADI127-17), type strain of the new species Actinoalloteichus fjordicus.</title>
        <authorList>
            <person name="Ruckert C."/>
            <person name="Nouioui I."/>
            <person name="Willmese J."/>
            <person name="van Wezel G."/>
            <person name="Klenk H.-P."/>
            <person name="Kalinowski J."/>
            <person name="Zotchev S.B."/>
        </authorList>
    </citation>
    <scope>NUCLEOTIDE SEQUENCE [LARGE SCALE GENOMIC DNA]</scope>
    <source>
        <strain evidence="3">ADI127-7</strain>
    </source>
</reference>
<dbReference type="RefSeq" id="WP_075764587.1">
    <property type="nucleotide sequence ID" value="NZ_CP016076.1"/>
</dbReference>
<dbReference type="SUPFAM" id="SSF101262">
    <property type="entry name" value="Methenyltetrahydrofolate cyclohydrolase-like"/>
    <property type="match status" value="1"/>
</dbReference>
<dbReference type="GO" id="GO:0003824">
    <property type="term" value="F:catalytic activity"/>
    <property type="evidence" value="ECO:0007669"/>
    <property type="project" value="InterPro"/>
</dbReference>
<dbReference type="Proteomes" id="UP000185511">
    <property type="component" value="Chromosome"/>
</dbReference>
<dbReference type="Gene3D" id="1.20.120.680">
    <property type="entry name" value="Formiminotetrahydrofolate cyclodeaminase monomer, up-and-down helical bundle"/>
    <property type="match status" value="1"/>
</dbReference>
<dbReference type="EMBL" id="CP016076">
    <property type="protein sequence ID" value="APU15048.1"/>
    <property type="molecule type" value="Genomic_DNA"/>
</dbReference>
<name>A0AAC9LBS1_9PSEU</name>